<dbReference type="RefSeq" id="WP_167077598.1">
    <property type="nucleotide sequence ID" value="NZ_VVIW01000009.1"/>
</dbReference>
<name>A0ABX0MBI9_9BURK</name>
<organism evidence="2 3">
    <name type="scientific">Massilia aquatica</name>
    <dbReference type="NCBI Taxonomy" id="2609000"/>
    <lineage>
        <taxon>Bacteria</taxon>
        <taxon>Pseudomonadati</taxon>
        <taxon>Pseudomonadota</taxon>
        <taxon>Betaproteobacteria</taxon>
        <taxon>Burkholderiales</taxon>
        <taxon>Oxalobacteraceae</taxon>
        <taxon>Telluria group</taxon>
        <taxon>Massilia</taxon>
    </lineage>
</organism>
<accession>A0ABX0MBI9</accession>
<dbReference type="EMBL" id="VVIW01000009">
    <property type="protein sequence ID" value="NHZ41835.1"/>
    <property type="molecule type" value="Genomic_DNA"/>
</dbReference>
<feature type="transmembrane region" description="Helical" evidence="1">
    <location>
        <begin position="156"/>
        <end position="176"/>
    </location>
</feature>
<feature type="transmembrane region" description="Helical" evidence="1">
    <location>
        <begin position="188"/>
        <end position="217"/>
    </location>
</feature>
<sequence length="376" mass="41468">MNRRFATFLDMSLWISALMALVYHVRFLMFVDYDAVQARSLIDQIFYFLTGLGHESFAVFFVINGIFVGLFLRHMPAAQGDRALLARWWRSHLALLPLLALGGLLDLGGVHFLNGSGVYSDFPAFSTVTLSWTTFFGNLFMLQPALVPTFGSNGMLYLYAYLWWSCCLLVLLRCAWRSRTAWQMAAGAALLLVLALWMPPTFWPWLAIWLLGVAVGLRGPWPRPLLHPLAAWALLAAAIVFSRVAGARTDLLPAPWGELLMLWKYVIVGVGFAAVASVLYRSPMCAAPAPRGAASSFFGRLNRHLADSASVAFLFHFPLMMLLTAIGADLFGHRLMQQPGPLCYVLVGAIVVVCYAASHALVRCVGTRAGGLRPIV</sequence>
<keyword evidence="1" id="KW-0472">Membrane</keyword>
<evidence type="ECO:0000313" key="2">
    <source>
        <dbReference type="EMBL" id="NHZ41835.1"/>
    </source>
</evidence>
<dbReference type="Proteomes" id="UP000819052">
    <property type="component" value="Unassembled WGS sequence"/>
</dbReference>
<evidence type="ECO:0008006" key="4">
    <source>
        <dbReference type="Google" id="ProtNLM"/>
    </source>
</evidence>
<feature type="transmembrane region" description="Helical" evidence="1">
    <location>
        <begin position="7"/>
        <end position="25"/>
    </location>
</feature>
<keyword evidence="1" id="KW-1133">Transmembrane helix</keyword>
<feature type="transmembrane region" description="Helical" evidence="1">
    <location>
        <begin position="93"/>
        <end position="113"/>
    </location>
</feature>
<feature type="transmembrane region" description="Helical" evidence="1">
    <location>
        <begin position="229"/>
        <end position="247"/>
    </location>
</feature>
<reference evidence="2 3" key="1">
    <citation type="submission" date="2019-09" db="EMBL/GenBank/DDBJ databases">
        <title>Taxonomy of Antarctic Massilia spp.: description of Massilia rubra sp. nov., Massilia aquatica sp. nov., Massilia mucilaginosa sp. nov., Massilia frigida sp. nov. isolated from streams, lakes and regoliths.</title>
        <authorList>
            <person name="Holochova P."/>
            <person name="Sedlacek I."/>
            <person name="Kralova S."/>
            <person name="Maslanova I."/>
            <person name="Busse H.-J."/>
            <person name="Stankova E."/>
            <person name="Vrbovska V."/>
            <person name="Kovarovic V."/>
            <person name="Bartak M."/>
            <person name="Svec P."/>
            <person name="Pantucek R."/>
        </authorList>
    </citation>
    <scope>NUCLEOTIDE SEQUENCE [LARGE SCALE GENOMIC DNA]</scope>
    <source>
        <strain evidence="2 3">CCM 8693</strain>
    </source>
</reference>
<gene>
    <name evidence="2" type="ORF">F1609_16940</name>
</gene>
<evidence type="ECO:0000256" key="1">
    <source>
        <dbReference type="SAM" id="Phobius"/>
    </source>
</evidence>
<feature type="transmembrane region" description="Helical" evidence="1">
    <location>
        <begin position="259"/>
        <end position="280"/>
    </location>
</feature>
<protein>
    <recommendedName>
        <fullName evidence="4">Acyltransferase</fullName>
    </recommendedName>
</protein>
<feature type="transmembrane region" description="Helical" evidence="1">
    <location>
        <begin position="45"/>
        <end position="72"/>
    </location>
</feature>
<proteinExistence type="predicted"/>
<feature type="transmembrane region" description="Helical" evidence="1">
    <location>
        <begin position="343"/>
        <end position="362"/>
    </location>
</feature>
<evidence type="ECO:0000313" key="3">
    <source>
        <dbReference type="Proteomes" id="UP000819052"/>
    </source>
</evidence>
<keyword evidence="1" id="KW-0812">Transmembrane</keyword>
<keyword evidence="3" id="KW-1185">Reference proteome</keyword>
<feature type="transmembrane region" description="Helical" evidence="1">
    <location>
        <begin position="311"/>
        <end position="331"/>
    </location>
</feature>
<comment type="caution">
    <text evidence="2">The sequence shown here is derived from an EMBL/GenBank/DDBJ whole genome shotgun (WGS) entry which is preliminary data.</text>
</comment>